<dbReference type="EMBL" id="CM009294">
    <property type="protein sequence ID" value="RQO89802.1"/>
    <property type="molecule type" value="Genomic_DNA"/>
</dbReference>
<dbReference type="InParanoid" id="A0A3N7EZD8"/>
<reference evidence="1 2" key="1">
    <citation type="journal article" date="2006" name="Science">
        <title>The genome of black cottonwood, Populus trichocarpa (Torr. &amp; Gray).</title>
        <authorList>
            <person name="Tuskan G.A."/>
            <person name="Difazio S."/>
            <person name="Jansson S."/>
            <person name="Bohlmann J."/>
            <person name="Grigoriev I."/>
            <person name="Hellsten U."/>
            <person name="Putnam N."/>
            <person name="Ralph S."/>
            <person name="Rombauts S."/>
            <person name="Salamov A."/>
            <person name="Schein J."/>
            <person name="Sterck L."/>
            <person name="Aerts A."/>
            <person name="Bhalerao R.R."/>
            <person name="Bhalerao R.P."/>
            <person name="Blaudez D."/>
            <person name="Boerjan W."/>
            <person name="Brun A."/>
            <person name="Brunner A."/>
            <person name="Busov V."/>
            <person name="Campbell M."/>
            <person name="Carlson J."/>
            <person name="Chalot M."/>
            <person name="Chapman J."/>
            <person name="Chen G.L."/>
            <person name="Cooper D."/>
            <person name="Coutinho P.M."/>
            <person name="Couturier J."/>
            <person name="Covert S."/>
            <person name="Cronk Q."/>
            <person name="Cunningham R."/>
            <person name="Davis J."/>
            <person name="Degroeve S."/>
            <person name="Dejardin A."/>
            <person name="Depamphilis C."/>
            <person name="Detter J."/>
            <person name="Dirks B."/>
            <person name="Dubchak I."/>
            <person name="Duplessis S."/>
            <person name="Ehlting J."/>
            <person name="Ellis B."/>
            <person name="Gendler K."/>
            <person name="Goodstein D."/>
            <person name="Gribskov M."/>
            <person name="Grimwood J."/>
            <person name="Groover A."/>
            <person name="Gunter L."/>
            <person name="Hamberger B."/>
            <person name="Heinze B."/>
            <person name="Helariutta Y."/>
            <person name="Henrissat B."/>
            <person name="Holligan D."/>
            <person name="Holt R."/>
            <person name="Huang W."/>
            <person name="Islam-Faridi N."/>
            <person name="Jones S."/>
            <person name="Jones-Rhoades M."/>
            <person name="Jorgensen R."/>
            <person name="Joshi C."/>
            <person name="Kangasjarvi J."/>
            <person name="Karlsson J."/>
            <person name="Kelleher C."/>
            <person name="Kirkpatrick R."/>
            <person name="Kirst M."/>
            <person name="Kohler A."/>
            <person name="Kalluri U."/>
            <person name="Larimer F."/>
            <person name="Leebens-Mack J."/>
            <person name="Leple J.C."/>
            <person name="Locascio P."/>
            <person name="Lou Y."/>
            <person name="Lucas S."/>
            <person name="Martin F."/>
            <person name="Montanini B."/>
            <person name="Napoli C."/>
            <person name="Nelson D.R."/>
            <person name="Nelson C."/>
            <person name="Nieminen K."/>
            <person name="Nilsson O."/>
            <person name="Pereda V."/>
            <person name="Peter G."/>
            <person name="Philippe R."/>
            <person name="Pilate G."/>
            <person name="Poliakov A."/>
            <person name="Razumovskaya J."/>
            <person name="Richardson P."/>
            <person name="Rinaldi C."/>
            <person name="Ritland K."/>
            <person name="Rouze P."/>
            <person name="Ryaboy D."/>
            <person name="Schmutz J."/>
            <person name="Schrader J."/>
            <person name="Segerman B."/>
            <person name="Shin H."/>
            <person name="Siddiqui A."/>
            <person name="Sterky F."/>
            <person name="Terry A."/>
            <person name="Tsai C.J."/>
            <person name="Uberbacher E."/>
            <person name="Unneberg P."/>
            <person name="Vahala J."/>
            <person name="Wall K."/>
            <person name="Wessler S."/>
            <person name="Yang G."/>
            <person name="Yin T."/>
            <person name="Douglas C."/>
            <person name="Marra M."/>
            <person name="Sandberg G."/>
            <person name="Van de Peer Y."/>
            <person name="Rokhsar D."/>
        </authorList>
    </citation>
    <scope>NUCLEOTIDE SEQUENCE [LARGE SCALE GENOMIC DNA]</scope>
    <source>
        <strain evidence="2">cv. Nisqually</strain>
    </source>
</reference>
<sequence length="37" mass="4036">MLPADFFLLFLSDGNILNTNLLSKGTACSKALGWLLH</sequence>
<proteinExistence type="predicted"/>
<protein>
    <submittedName>
        <fullName evidence="1">Uncharacterized protein</fullName>
    </submittedName>
</protein>
<keyword evidence="2" id="KW-1185">Reference proteome</keyword>
<organism evidence="1 2">
    <name type="scientific">Populus trichocarpa</name>
    <name type="common">Western balsam poplar</name>
    <name type="synonym">Populus balsamifera subsp. trichocarpa</name>
    <dbReference type="NCBI Taxonomy" id="3694"/>
    <lineage>
        <taxon>Eukaryota</taxon>
        <taxon>Viridiplantae</taxon>
        <taxon>Streptophyta</taxon>
        <taxon>Embryophyta</taxon>
        <taxon>Tracheophyta</taxon>
        <taxon>Spermatophyta</taxon>
        <taxon>Magnoliopsida</taxon>
        <taxon>eudicotyledons</taxon>
        <taxon>Gunneridae</taxon>
        <taxon>Pentapetalae</taxon>
        <taxon>rosids</taxon>
        <taxon>fabids</taxon>
        <taxon>Malpighiales</taxon>
        <taxon>Salicaceae</taxon>
        <taxon>Saliceae</taxon>
        <taxon>Populus</taxon>
    </lineage>
</organism>
<evidence type="ECO:0000313" key="2">
    <source>
        <dbReference type="Proteomes" id="UP000006729"/>
    </source>
</evidence>
<accession>A0A3N7EZD8</accession>
<dbReference type="Proteomes" id="UP000006729">
    <property type="component" value="Chromosome 5"/>
</dbReference>
<gene>
    <name evidence="1" type="ORF">POPTR_005G001650</name>
</gene>
<dbReference type="AlphaFoldDB" id="A0A3N7EZD8"/>
<name>A0A3N7EZD8_POPTR</name>
<evidence type="ECO:0000313" key="1">
    <source>
        <dbReference type="EMBL" id="RQO89802.1"/>
    </source>
</evidence>